<name>A0A1B6FAX5_9HEMI</name>
<feature type="domain" description="DUF4455" evidence="2">
    <location>
        <begin position="41"/>
        <end position="474"/>
    </location>
</feature>
<dbReference type="EMBL" id="GECZ01022400">
    <property type="protein sequence ID" value="JAS47369.1"/>
    <property type="molecule type" value="Transcribed_RNA"/>
</dbReference>
<feature type="coiled-coil region" evidence="1">
    <location>
        <begin position="64"/>
        <end position="137"/>
    </location>
</feature>
<evidence type="ECO:0000256" key="1">
    <source>
        <dbReference type="SAM" id="Coils"/>
    </source>
</evidence>
<dbReference type="Pfam" id="PF14643">
    <property type="entry name" value="DUF4455"/>
    <property type="match status" value="1"/>
</dbReference>
<evidence type="ECO:0000313" key="3">
    <source>
        <dbReference type="EMBL" id="JAS47369.1"/>
    </source>
</evidence>
<reference evidence="3" key="1">
    <citation type="submission" date="2015-11" db="EMBL/GenBank/DDBJ databases">
        <title>De novo transcriptome assembly of four potential Pierce s Disease insect vectors from Arizona vineyards.</title>
        <authorList>
            <person name="Tassone E.E."/>
        </authorList>
    </citation>
    <scope>NUCLEOTIDE SEQUENCE</scope>
</reference>
<feature type="coiled-coil region" evidence="1">
    <location>
        <begin position="402"/>
        <end position="460"/>
    </location>
</feature>
<organism evidence="3">
    <name type="scientific">Cuerna arida</name>
    <dbReference type="NCBI Taxonomy" id="1464854"/>
    <lineage>
        <taxon>Eukaryota</taxon>
        <taxon>Metazoa</taxon>
        <taxon>Ecdysozoa</taxon>
        <taxon>Arthropoda</taxon>
        <taxon>Hexapoda</taxon>
        <taxon>Insecta</taxon>
        <taxon>Pterygota</taxon>
        <taxon>Neoptera</taxon>
        <taxon>Paraneoptera</taxon>
        <taxon>Hemiptera</taxon>
        <taxon>Auchenorrhyncha</taxon>
        <taxon>Membracoidea</taxon>
        <taxon>Cicadellidae</taxon>
        <taxon>Cicadellinae</taxon>
        <taxon>Proconiini</taxon>
        <taxon>Cuerna</taxon>
    </lineage>
</organism>
<sequence>MCENTLQRSSSCEDILGVVSLPIELPLNKYSETLEQYMTLKQKKHKNAIEVMRGEISSINEATDKDVRQYIDCAREELERLESEIDETKVRNISSLEEWTIVSDNHKERHLKGISIIDELLTDIKSLESQRVEEVRQVLSSHKREILNVGYLSLTNIENLFQNEISILNSKTVQNFQSYEDLKLKLIIDWEEFIEKAKQMLKAQTRPLAVEKAQVMWLKIQAKQNRSVITDVVYDLTQQNFKARDNMAEVTGELVTNLSEFARMLELPIEYDIEGTFWENWMESFNARLQSLDQLCKSVEGLLKTAISSLLESFEQQVNALNRTLIPLKKISFSKNAVAEIEECSKELTKLQEGQGEELKYLQSNWQDIVLRLTKKVDKFRSFVMDLTSIWTNHLVRVQKVNQELDAKLKKSCAECEKLEKTKNTKIKNLMKAVREAKDVEKLKALADNLKSACTDLTSNWENRYEYNLETVESVRMDDIENLVKEKLSDIVRFFEKYPKREWFSQSLDYSYNLQDSYIKLYDDPQIEMCNYYLKAVDNRILGMYEILERYYPTCEVAVKKESEEWLGQYVQEIVEKCELHLNELYEKHKRDLEELMKIRSAELAIHDARLRSHCAGVMKVVTDLNAEFEEVKTKQSTSLADFYEHLNCTESEITPTDTTTRIKDIIGKVEEEWCLLSDMLESSITEAKRNCEKNFEKVKHSNEEFLKTAKNFKNGGNYSPEEIKTLNKELKQSEKYFVAQRKTLLSNYDKLTKDVSRNYVDTVIGKLQKRFNVVKLQEKITETLSITRMRLRAEVNKLKALGEPLVTSITYLGGLKRAEDKFVGDILALVDLRHCYLKFPTGITSLECVRGEKLSDIKENKTTSPVWTSLFEHVNNDFKGEENNFLSRVKGFILKIFSNLLQSTVETFQLKSEKGKKPPPVSKKKQLPETDLVAEYMEHVKALLLSYNEECEAAWLKQTKEFLTQIMTLKSIVNELIDCELKDVHKVYMSGLSALENGYLQATLAEEEEGNAARVKMRKGVVLPLAHPNNQNLLEELCRQTVDLCQSQKSSYRTRVKAYRDDLQTKHDEYVRKNSTLMHTLIKIQESVFDDEATRDLVQNYDAVTPLINFKHSVKTEEVSLASVHLIHSKSIWSCTDDSASDYCRTGLSSTSNRTDMTQSKEIQNVVKISVKRLATENIKESAETIQKLYDKATASLKDYEECVATWLHSFDYDVNQAKLIYNICD</sequence>
<proteinExistence type="predicted"/>
<evidence type="ECO:0000259" key="2">
    <source>
        <dbReference type="Pfam" id="PF14643"/>
    </source>
</evidence>
<keyword evidence="1" id="KW-0175">Coiled coil</keyword>
<dbReference type="AlphaFoldDB" id="A0A1B6FAX5"/>
<accession>A0A1B6FAX5</accession>
<dbReference type="InterPro" id="IPR028089">
    <property type="entry name" value="DUF4455"/>
</dbReference>
<protein>
    <recommendedName>
        <fullName evidence="2">DUF4455 domain-containing protein</fullName>
    </recommendedName>
</protein>
<gene>
    <name evidence="3" type="ORF">g.21464</name>
</gene>